<evidence type="ECO:0000256" key="7">
    <source>
        <dbReference type="ARBA" id="ARBA00022989"/>
    </source>
</evidence>
<keyword evidence="14" id="KW-0808">Transferase</keyword>
<dbReference type="Pfam" id="PF00173">
    <property type="entry name" value="Cyt-b5"/>
    <property type="match status" value="1"/>
</dbReference>
<feature type="region of interest" description="Disordered" evidence="11">
    <location>
        <begin position="43"/>
        <end position="121"/>
    </location>
</feature>
<feature type="compositionally biased region" description="Low complexity" evidence="11">
    <location>
        <begin position="155"/>
        <end position="185"/>
    </location>
</feature>
<dbReference type="PANTHER" id="PTHR22914:SF41">
    <property type="entry name" value="CHITIN SYNTHASE 7"/>
    <property type="match status" value="1"/>
</dbReference>
<evidence type="ECO:0000256" key="6">
    <source>
        <dbReference type="ARBA" id="ARBA00022723"/>
    </source>
</evidence>
<evidence type="ECO:0000256" key="8">
    <source>
        <dbReference type="ARBA" id="ARBA00023004"/>
    </source>
</evidence>
<evidence type="ECO:0000256" key="5">
    <source>
        <dbReference type="ARBA" id="ARBA00022692"/>
    </source>
</evidence>
<name>A0A1Z5JSK7_FISSO</name>
<sequence>MMPENGMGHNGHYTPEEAERLAREKAELAEQVMMLKQQLQGSASYSGSFTGTSYGGTSYAGTSYGGNSTAYSQGYRDERSLGSGYIPPGAYPHGNYPPPRYPEEMPIPYDGYAGPPRDGDAALYDEYRHGLSVAPGEAAADDTSVGSHEDRSVRSNRSNRSGRSTSSKSVHSIRSARSARSAASKNSKRAKNGFEPPLQDYKRPESPPGSQAWRSLAFICTFLIPDACVPKEGAGPKQAWREKVTICMIAILMSAITVGGIGFLPLYFCKESYKYTQSEIWKQQGEAWITIFGTIYDMAGYVDRHPGGKDGILQFLGNDASRLFPRVAPARLPAFCLNTTKNEYLATHDTSTCTQLTELDLLTGIPCHDQIVGIDAVKAQFKDDVAGQLVIPQWELGQNGMQYIRIKNTIYNVTQYVSDLWDNKTNTISESLDHPNAYLYADLHQLIMIQLNRDATAIYYDLFDTDDYLYCLDQLFFEAVVDDRYDPACNSIGVLMYFFLFFITGFLAVQVLCSFVYLCRSHRSFAEDDLQAAVMVMVPCYNEGDGELRKTLDSVIHTTYPEENKLVCVVADGVITGSGEKYSTPEICARILGFEINEDDETHHYRSLGRRRDNYASVYAGVYEKEVQEVELSLKYVVVVKRGGPEEQSSGRPGNRGKRDSQLVLAGMFNRIHYNREPSELDMALVKALFSLGMPAKDIEYLMTIDADTRVHVDSMSHMVYSMEQDKKILACCGETQVDNKAQSWVTMIQVFEYYSSHHLKKAFESVFGCVTCLPGCFTMYRVMTEDMKCLIAHDLVYTDYARNDIPSLHEKNLFELGEDRMLTTLLLQYFPGMRLSFVPEAMCWTIVPHTMWILLSQRRRWINSTFHNMYELLKVQTMCGICMFSMKMVVVMDLIVTMILPASLIYIGYLAYLFITQPELIDTFVLIFYAVSFSLQMLSFLVRSRWDYLWWFAVFCVAGIPVFYFILPIYAFANMDDFSWGKTRTVTTATDKEGDASDSEGSNSDEDSDEESTTSSSEDGTRKTGGPSSGYRGYNDSDSYAGSLGASTIATRLTNVPPSGSSLVSIPQNMPMPGTHGQSVASGKLSTKEDVKQYKAFL</sequence>
<keyword evidence="15" id="KW-1185">Reference proteome</keyword>
<dbReference type="GO" id="GO:0004100">
    <property type="term" value="F:chitin synthase activity"/>
    <property type="evidence" value="ECO:0007669"/>
    <property type="project" value="UniProtKB-EC"/>
</dbReference>
<feature type="region of interest" description="Disordered" evidence="11">
    <location>
        <begin position="135"/>
        <end position="209"/>
    </location>
</feature>
<keyword evidence="10" id="KW-0325">Glycoprotein</keyword>
<dbReference type="InterPro" id="IPR004835">
    <property type="entry name" value="Chitin_synth"/>
</dbReference>
<dbReference type="InterPro" id="IPR029044">
    <property type="entry name" value="Nucleotide-diphossugar_trans"/>
</dbReference>
<dbReference type="GO" id="GO:0046872">
    <property type="term" value="F:metal ion binding"/>
    <property type="evidence" value="ECO:0007669"/>
    <property type="project" value="UniProtKB-KW"/>
</dbReference>
<feature type="compositionally biased region" description="Polar residues" evidence="11">
    <location>
        <begin position="1056"/>
        <end position="1069"/>
    </location>
</feature>
<keyword evidence="6" id="KW-0479">Metal-binding</keyword>
<keyword evidence="8" id="KW-0408">Iron</keyword>
<proteinExistence type="predicted"/>
<dbReference type="InParanoid" id="A0A1Z5JSK7"/>
<evidence type="ECO:0000256" key="12">
    <source>
        <dbReference type="SAM" id="Phobius"/>
    </source>
</evidence>
<evidence type="ECO:0000256" key="11">
    <source>
        <dbReference type="SAM" id="MobiDB-lite"/>
    </source>
</evidence>
<feature type="transmembrane region" description="Helical" evidence="12">
    <location>
        <begin position="950"/>
        <end position="974"/>
    </location>
</feature>
<dbReference type="EMBL" id="BDSP01000111">
    <property type="protein sequence ID" value="GAX16866.1"/>
    <property type="molecule type" value="Genomic_DNA"/>
</dbReference>
<accession>A0A1Z5JSK7</accession>
<feature type="compositionally biased region" description="Acidic residues" evidence="11">
    <location>
        <begin position="1004"/>
        <end position="1013"/>
    </location>
</feature>
<evidence type="ECO:0000256" key="4">
    <source>
        <dbReference type="ARBA" id="ARBA00022676"/>
    </source>
</evidence>
<dbReference type="SMART" id="SM01117">
    <property type="entry name" value="Cyt-b5"/>
    <property type="match status" value="1"/>
</dbReference>
<feature type="compositionally biased region" description="Polar residues" evidence="11">
    <location>
        <begin position="1077"/>
        <end position="1086"/>
    </location>
</feature>
<dbReference type="PANTHER" id="PTHR22914">
    <property type="entry name" value="CHITIN SYNTHASE"/>
    <property type="match status" value="1"/>
</dbReference>
<dbReference type="GO" id="GO:0020037">
    <property type="term" value="F:heme binding"/>
    <property type="evidence" value="ECO:0007669"/>
    <property type="project" value="InterPro"/>
</dbReference>
<organism evidence="14 15">
    <name type="scientific">Fistulifera solaris</name>
    <name type="common">Oleaginous diatom</name>
    <dbReference type="NCBI Taxonomy" id="1519565"/>
    <lineage>
        <taxon>Eukaryota</taxon>
        <taxon>Sar</taxon>
        <taxon>Stramenopiles</taxon>
        <taxon>Ochrophyta</taxon>
        <taxon>Bacillariophyta</taxon>
        <taxon>Bacillariophyceae</taxon>
        <taxon>Bacillariophycidae</taxon>
        <taxon>Naviculales</taxon>
        <taxon>Naviculaceae</taxon>
        <taxon>Fistulifera</taxon>
    </lineage>
</organism>
<feature type="compositionally biased region" description="Low complexity" evidence="11">
    <location>
        <begin position="43"/>
        <end position="69"/>
    </location>
</feature>
<dbReference type="Pfam" id="PF03142">
    <property type="entry name" value="Chitin_synth_2"/>
    <property type="match status" value="1"/>
</dbReference>
<evidence type="ECO:0000256" key="10">
    <source>
        <dbReference type="ARBA" id="ARBA00023180"/>
    </source>
</evidence>
<comment type="caution">
    <text evidence="14">The sequence shown here is derived from an EMBL/GenBank/DDBJ whole genome shotgun (WGS) entry which is preliminary data.</text>
</comment>
<dbReference type="Gene3D" id="3.10.120.10">
    <property type="entry name" value="Cytochrome b5-like heme/steroid binding domain"/>
    <property type="match status" value="1"/>
</dbReference>
<dbReference type="SUPFAM" id="SSF55856">
    <property type="entry name" value="Cytochrome b5-like heme/steroid binding domain"/>
    <property type="match status" value="1"/>
</dbReference>
<dbReference type="EC" id="2.4.1.16" evidence="2"/>
<evidence type="ECO:0000256" key="9">
    <source>
        <dbReference type="ARBA" id="ARBA00023136"/>
    </source>
</evidence>
<feature type="transmembrane region" description="Helical" evidence="12">
    <location>
        <begin position="895"/>
        <end position="916"/>
    </location>
</feature>
<protein>
    <recommendedName>
        <fullName evidence="2">chitin synthase</fullName>
        <ecNumber evidence="2">2.4.1.16</ecNumber>
    </recommendedName>
</protein>
<dbReference type="Proteomes" id="UP000198406">
    <property type="component" value="Unassembled WGS sequence"/>
</dbReference>
<evidence type="ECO:0000256" key="2">
    <source>
        <dbReference type="ARBA" id="ARBA00012543"/>
    </source>
</evidence>
<gene>
    <name evidence="14" type="ORF">FisN_5Hh239</name>
</gene>
<dbReference type="GO" id="GO:0006031">
    <property type="term" value="P:chitin biosynthetic process"/>
    <property type="evidence" value="ECO:0007669"/>
    <property type="project" value="TreeGrafter"/>
</dbReference>
<dbReference type="GO" id="GO:0005886">
    <property type="term" value="C:plasma membrane"/>
    <property type="evidence" value="ECO:0007669"/>
    <property type="project" value="UniProtKB-SubCell"/>
</dbReference>
<keyword evidence="5 12" id="KW-0812">Transmembrane</keyword>
<comment type="subcellular location">
    <subcellularLocation>
        <location evidence="1">Cell membrane</location>
        <topology evidence="1">Multi-pass membrane protein</topology>
    </subcellularLocation>
</comment>
<keyword evidence="4 14" id="KW-0328">Glycosyltransferase</keyword>
<dbReference type="Gene3D" id="3.90.550.10">
    <property type="entry name" value="Spore Coat Polysaccharide Biosynthesis Protein SpsA, Chain A"/>
    <property type="match status" value="1"/>
</dbReference>
<keyword evidence="9 12" id="KW-0472">Membrane</keyword>
<feature type="transmembrane region" description="Helical" evidence="12">
    <location>
        <begin position="246"/>
        <end position="268"/>
    </location>
</feature>
<dbReference type="InterPro" id="IPR001199">
    <property type="entry name" value="Cyt_B5-like_heme/steroid-bd"/>
</dbReference>
<keyword evidence="7 12" id="KW-1133">Transmembrane helix</keyword>
<feature type="transmembrane region" description="Helical" evidence="12">
    <location>
        <begin position="922"/>
        <end position="943"/>
    </location>
</feature>
<evidence type="ECO:0000259" key="13">
    <source>
        <dbReference type="PROSITE" id="PS50255"/>
    </source>
</evidence>
<evidence type="ECO:0000256" key="3">
    <source>
        <dbReference type="ARBA" id="ARBA00022617"/>
    </source>
</evidence>
<reference evidence="14 15" key="1">
    <citation type="journal article" date="2015" name="Plant Cell">
        <title>Oil accumulation by the oleaginous diatom Fistulifera solaris as revealed by the genome and transcriptome.</title>
        <authorList>
            <person name="Tanaka T."/>
            <person name="Maeda Y."/>
            <person name="Veluchamy A."/>
            <person name="Tanaka M."/>
            <person name="Abida H."/>
            <person name="Marechal E."/>
            <person name="Bowler C."/>
            <person name="Muto M."/>
            <person name="Sunaga Y."/>
            <person name="Tanaka M."/>
            <person name="Yoshino T."/>
            <person name="Taniguchi T."/>
            <person name="Fukuda Y."/>
            <person name="Nemoto M."/>
            <person name="Matsumoto M."/>
            <person name="Wong P.S."/>
            <person name="Aburatani S."/>
            <person name="Fujibuchi W."/>
        </authorList>
    </citation>
    <scope>NUCLEOTIDE SEQUENCE [LARGE SCALE GENOMIC DNA]</scope>
    <source>
        <strain evidence="14 15">JPCC DA0580</strain>
    </source>
</reference>
<dbReference type="InterPro" id="IPR036400">
    <property type="entry name" value="Cyt_B5-like_heme/steroid_sf"/>
</dbReference>
<feature type="region of interest" description="Disordered" evidence="11">
    <location>
        <begin position="1056"/>
        <end position="1087"/>
    </location>
</feature>
<feature type="region of interest" description="Disordered" evidence="11">
    <location>
        <begin position="990"/>
        <end position="1035"/>
    </location>
</feature>
<dbReference type="OrthoDB" id="36395at2759"/>
<feature type="domain" description="Cytochrome b5 heme-binding" evidence="13">
    <location>
        <begin position="264"/>
        <end position="364"/>
    </location>
</feature>
<keyword evidence="3" id="KW-0349">Heme</keyword>
<evidence type="ECO:0000313" key="15">
    <source>
        <dbReference type="Proteomes" id="UP000198406"/>
    </source>
</evidence>
<dbReference type="PROSITE" id="PS50255">
    <property type="entry name" value="CYTOCHROME_B5_2"/>
    <property type="match status" value="1"/>
</dbReference>
<dbReference type="AlphaFoldDB" id="A0A1Z5JSK7"/>
<evidence type="ECO:0000313" key="14">
    <source>
        <dbReference type="EMBL" id="GAX16866.1"/>
    </source>
</evidence>
<dbReference type="SUPFAM" id="SSF53448">
    <property type="entry name" value="Nucleotide-diphospho-sugar transferases"/>
    <property type="match status" value="1"/>
</dbReference>
<evidence type="ECO:0000256" key="1">
    <source>
        <dbReference type="ARBA" id="ARBA00004651"/>
    </source>
</evidence>
<dbReference type="PROSITE" id="PS00191">
    <property type="entry name" value="CYTOCHROME_B5_1"/>
    <property type="match status" value="1"/>
</dbReference>
<dbReference type="InterPro" id="IPR018506">
    <property type="entry name" value="Cyt_B5_heme-BS"/>
</dbReference>
<feature type="transmembrane region" description="Helical" evidence="12">
    <location>
        <begin position="494"/>
        <end position="518"/>
    </location>
</feature>
<dbReference type="CDD" id="cd04190">
    <property type="entry name" value="Chitin_synth_C"/>
    <property type="match status" value="1"/>
</dbReference>